<dbReference type="Gene3D" id="3.40.50.620">
    <property type="entry name" value="HUPs"/>
    <property type="match status" value="1"/>
</dbReference>
<feature type="binding site" evidence="9">
    <location>
        <begin position="10"/>
        <end position="11"/>
    </location>
    <ligand>
        <name>ATP</name>
        <dbReference type="ChEBI" id="CHEBI:30616"/>
    </ligand>
</feature>
<dbReference type="EC" id="2.7.7.3" evidence="9"/>
<reference evidence="12" key="1">
    <citation type="submission" date="2017-05" db="EMBL/GenBank/DDBJ databases">
        <authorList>
            <person name="Sung H."/>
        </authorList>
    </citation>
    <scope>NUCLEOTIDE SEQUENCE [LARGE SCALE GENOMIC DNA]</scope>
    <source>
        <strain evidence="12">AMac2203</strain>
    </source>
</reference>
<evidence type="ECO:0000313" key="12">
    <source>
        <dbReference type="Proteomes" id="UP000243793"/>
    </source>
</evidence>
<comment type="similarity">
    <text evidence="9">Belongs to the bacterial CoaD family.</text>
</comment>
<keyword evidence="5 9" id="KW-0067">ATP-binding</keyword>
<dbReference type="PANTHER" id="PTHR21342:SF1">
    <property type="entry name" value="PHOSPHOPANTETHEINE ADENYLYLTRANSFERASE"/>
    <property type="match status" value="1"/>
</dbReference>
<dbReference type="InterPro" id="IPR014729">
    <property type="entry name" value="Rossmann-like_a/b/a_fold"/>
</dbReference>
<dbReference type="EMBL" id="CP021376">
    <property type="protein sequence ID" value="ART80341.1"/>
    <property type="molecule type" value="Genomic_DNA"/>
</dbReference>
<comment type="pathway">
    <text evidence="9">Cofactor biosynthesis; coenzyme A biosynthesis; CoA from (R)-pantothenate: step 4/5.</text>
</comment>
<organism evidence="11 12">
    <name type="scientific">Oceanisphaera avium</name>
    <dbReference type="NCBI Taxonomy" id="1903694"/>
    <lineage>
        <taxon>Bacteria</taxon>
        <taxon>Pseudomonadati</taxon>
        <taxon>Pseudomonadota</taxon>
        <taxon>Gammaproteobacteria</taxon>
        <taxon>Aeromonadales</taxon>
        <taxon>Aeromonadaceae</taxon>
        <taxon>Oceanisphaera</taxon>
    </lineage>
</organism>
<dbReference type="GO" id="GO:0004595">
    <property type="term" value="F:pantetheine-phosphate adenylyltransferase activity"/>
    <property type="evidence" value="ECO:0007669"/>
    <property type="project" value="UniProtKB-UniRule"/>
</dbReference>
<dbReference type="UniPathway" id="UPA00241">
    <property type="reaction ID" value="UER00355"/>
</dbReference>
<keyword evidence="3 9" id="KW-0548">Nucleotidyltransferase</keyword>
<comment type="cofactor">
    <cofactor evidence="9">
        <name>Mg(2+)</name>
        <dbReference type="ChEBI" id="CHEBI:18420"/>
    </cofactor>
</comment>
<feature type="domain" description="Cytidyltransferase-like" evidence="10">
    <location>
        <begin position="6"/>
        <end position="134"/>
    </location>
</feature>
<dbReference type="GO" id="GO:0005737">
    <property type="term" value="C:cytoplasm"/>
    <property type="evidence" value="ECO:0007669"/>
    <property type="project" value="UniProtKB-SubCell"/>
</dbReference>
<feature type="binding site" evidence="9">
    <location>
        <begin position="124"/>
        <end position="130"/>
    </location>
    <ligand>
        <name>ATP</name>
        <dbReference type="ChEBI" id="CHEBI:30616"/>
    </ligand>
</feature>
<dbReference type="NCBIfam" id="TIGR01510">
    <property type="entry name" value="coaD_prev_kdtB"/>
    <property type="match status" value="1"/>
</dbReference>
<feature type="binding site" evidence="9">
    <location>
        <position position="74"/>
    </location>
    <ligand>
        <name>substrate</name>
    </ligand>
</feature>
<comment type="function">
    <text evidence="9">Reversibly transfers an adenylyl group from ATP to 4'-phosphopantetheine, yielding dephospho-CoA (dPCoA) and pyrophosphate.</text>
</comment>
<evidence type="ECO:0000256" key="8">
    <source>
        <dbReference type="ARBA" id="ARBA00029346"/>
    </source>
</evidence>
<evidence type="ECO:0000256" key="9">
    <source>
        <dbReference type="HAMAP-Rule" id="MF_00151"/>
    </source>
</evidence>
<evidence type="ECO:0000256" key="3">
    <source>
        <dbReference type="ARBA" id="ARBA00022695"/>
    </source>
</evidence>
<dbReference type="SUPFAM" id="SSF52374">
    <property type="entry name" value="Nucleotidylyl transferase"/>
    <property type="match status" value="1"/>
</dbReference>
<keyword evidence="12" id="KW-1185">Reference proteome</keyword>
<evidence type="ECO:0000256" key="4">
    <source>
        <dbReference type="ARBA" id="ARBA00022741"/>
    </source>
</evidence>
<protein>
    <recommendedName>
        <fullName evidence="9">Phosphopantetheine adenylyltransferase</fullName>
        <ecNumber evidence="9">2.7.7.3</ecNumber>
    </recommendedName>
    <alternativeName>
        <fullName evidence="9">Dephospho-CoA pyrophosphorylase</fullName>
    </alternativeName>
    <alternativeName>
        <fullName evidence="9">Pantetheine-phosphate adenylyltransferase</fullName>
        <shortName evidence="9">PPAT</shortName>
    </alternativeName>
</protein>
<sequence>MTTRVIYPGTFDPITNGHLDLIQRAASMFNEVIVGVAFSSSKQPMFTLEERVELIKHTTQALANVQVVGFSGLLVDFAQQYQANVLVRGLRTVSDFEYEFQLSNMNRHLMPELETVFLTPAPSNSFISSSLIKDVVRHGGDISPFVPAAVAQAITLKIAPSAQ</sequence>
<evidence type="ECO:0000256" key="6">
    <source>
        <dbReference type="ARBA" id="ARBA00022842"/>
    </source>
</evidence>
<keyword evidence="2 9" id="KW-0808">Transferase</keyword>
<dbReference type="OrthoDB" id="9806661at2"/>
<feature type="site" description="Transition state stabilizer" evidence="9">
    <location>
        <position position="18"/>
    </location>
</feature>
<evidence type="ECO:0000256" key="2">
    <source>
        <dbReference type="ARBA" id="ARBA00022679"/>
    </source>
</evidence>
<dbReference type="KEGG" id="ocm:CBP12_09435"/>
<feature type="binding site" evidence="9">
    <location>
        <position position="88"/>
    </location>
    <ligand>
        <name>substrate</name>
    </ligand>
</feature>
<dbReference type="Proteomes" id="UP000243793">
    <property type="component" value="Chromosome"/>
</dbReference>
<comment type="subunit">
    <text evidence="9">Homohexamer.</text>
</comment>
<keyword evidence="4 9" id="KW-0547">Nucleotide-binding</keyword>
<dbReference type="CDD" id="cd02163">
    <property type="entry name" value="PPAT"/>
    <property type="match status" value="1"/>
</dbReference>
<feature type="binding site" evidence="9">
    <location>
        <position position="10"/>
    </location>
    <ligand>
        <name>substrate</name>
    </ligand>
</feature>
<feature type="binding site" evidence="9">
    <location>
        <position position="42"/>
    </location>
    <ligand>
        <name>substrate</name>
    </ligand>
</feature>
<dbReference type="Pfam" id="PF01467">
    <property type="entry name" value="CTP_transf_like"/>
    <property type="match status" value="1"/>
</dbReference>
<feature type="binding site" evidence="9">
    <location>
        <position position="18"/>
    </location>
    <ligand>
        <name>ATP</name>
        <dbReference type="ChEBI" id="CHEBI:30616"/>
    </ligand>
</feature>
<dbReference type="HAMAP" id="MF_00151">
    <property type="entry name" value="PPAT_bact"/>
    <property type="match status" value="1"/>
</dbReference>
<evidence type="ECO:0000256" key="1">
    <source>
        <dbReference type="ARBA" id="ARBA00022490"/>
    </source>
</evidence>
<dbReference type="GO" id="GO:0015937">
    <property type="term" value="P:coenzyme A biosynthetic process"/>
    <property type="evidence" value="ECO:0007669"/>
    <property type="project" value="UniProtKB-UniRule"/>
</dbReference>
<comment type="catalytic activity">
    <reaction evidence="8 9">
        <text>(R)-4'-phosphopantetheine + ATP + H(+) = 3'-dephospho-CoA + diphosphate</text>
        <dbReference type="Rhea" id="RHEA:19801"/>
        <dbReference type="ChEBI" id="CHEBI:15378"/>
        <dbReference type="ChEBI" id="CHEBI:30616"/>
        <dbReference type="ChEBI" id="CHEBI:33019"/>
        <dbReference type="ChEBI" id="CHEBI:57328"/>
        <dbReference type="ChEBI" id="CHEBI:61723"/>
        <dbReference type="EC" id="2.7.7.3"/>
    </reaction>
</comment>
<keyword evidence="7 9" id="KW-0173">Coenzyme A biosynthesis</keyword>
<dbReference type="PANTHER" id="PTHR21342">
    <property type="entry name" value="PHOSPHOPANTETHEINE ADENYLYLTRANSFERASE"/>
    <property type="match status" value="1"/>
</dbReference>
<gene>
    <name evidence="9" type="primary">coaD</name>
    <name evidence="11" type="ORF">CBP12_09435</name>
</gene>
<evidence type="ECO:0000256" key="5">
    <source>
        <dbReference type="ARBA" id="ARBA00022840"/>
    </source>
</evidence>
<keyword evidence="1 9" id="KW-0963">Cytoplasm</keyword>
<feature type="binding site" evidence="9">
    <location>
        <position position="99"/>
    </location>
    <ligand>
        <name>ATP</name>
        <dbReference type="ChEBI" id="CHEBI:30616"/>
    </ligand>
</feature>
<evidence type="ECO:0000259" key="10">
    <source>
        <dbReference type="Pfam" id="PF01467"/>
    </source>
</evidence>
<dbReference type="InterPro" id="IPR004821">
    <property type="entry name" value="Cyt_trans-like"/>
</dbReference>
<dbReference type="PRINTS" id="PR01020">
    <property type="entry name" value="LPSBIOSNTHSS"/>
</dbReference>
<keyword evidence="6 9" id="KW-0460">Magnesium</keyword>
<dbReference type="NCBIfam" id="TIGR00125">
    <property type="entry name" value="cyt_tran_rel"/>
    <property type="match status" value="1"/>
</dbReference>
<proteinExistence type="inferred from homology"/>
<dbReference type="AlphaFoldDB" id="A0A1Y0CYF2"/>
<accession>A0A1Y0CYF2</accession>
<dbReference type="FunFam" id="3.40.50.620:FF:000012">
    <property type="entry name" value="Phosphopantetheine adenylyltransferase"/>
    <property type="match status" value="1"/>
</dbReference>
<feature type="binding site" evidence="9">
    <location>
        <begin position="89"/>
        <end position="91"/>
    </location>
    <ligand>
        <name>ATP</name>
        <dbReference type="ChEBI" id="CHEBI:30616"/>
    </ligand>
</feature>
<dbReference type="RefSeq" id="WP_086964207.1">
    <property type="nucleotide sequence ID" value="NZ_CP021376.1"/>
</dbReference>
<evidence type="ECO:0000313" key="11">
    <source>
        <dbReference type="EMBL" id="ART80341.1"/>
    </source>
</evidence>
<dbReference type="GO" id="GO:0005524">
    <property type="term" value="F:ATP binding"/>
    <property type="evidence" value="ECO:0007669"/>
    <property type="project" value="UniProtKB-KW"/>
</dbReference>
<name>A0A1Y0CYF2_9GAMM</name>
<comment type="subcellular location">
    <subcellularLocation>
        <location evidence="9">Cytoplasm</location>
    </subcellularLocation>
</comment>
<dbReference type="InterPro" id="IPR001980">
    <property type="entry name" value="PPAT"/>
</dbReference>
<evidence type="ECO:0000256" key="7">
    <source>
        <dbReference type="ARBA" id="ARBA00022993"/>
    </source>
</evidence>